<protein>
    <recommendedName>
        <fullName evidence="1">MATH domain-containing protein</fullName>
    </recommendedName>
</protein>
<dbReference type="PROSITE" id="PS50144">
    <property type="entry name" value="MATH"/>
    <property type="match status" value="1"/>
</dbReference>
<dbReference type="AlphaFoldDB" id="A0AAV2AUA7"/>
<sequence length="332" mass="39251">MSISFDLFRLNAILEMSGIKNEENCFTFTWALENASYCLQKKVEKIESPAFVVDEVHKTKWKLWLYPRGARNGNYIGFYLNRERDSIGEDSVEIKYELSFIGKFVLNLTTHGLTRSAFLKSGCYGYDEFKKREDVFILKRPTFLPRDTLIVRCRIWKVEEDMKKDVRCFARTRIGVEKRSFVWKLENFSDLEPEKECTYMIKSLNNDNKMMSVNLSLTGGQNCEELIRFKLTRYDPNIKYCALRLFLVDTGGRKVECNQDEFWFDKLNDTQRFTFLFSRQKLMLKKSLYLPDDILSLHCEWAFSKGLVYEEIEEVQCGYTAPQLKLPMLKNE</sequence>
<dbReference type="InterPro" id="IPR002083">
    <property type="entry name" value="MATH/TRAF_dom"/>
</dbReference>
<evidence type="ECO:0000313" key="3">
    <source>
        <dbReference type="Proteomes" id="UP001497382"/>
    </source>
</evidence>
<dbReference type="InterPro" id="IPR008974">
    <property type="entry name" value="TRAF-like"/>
</dbReference>
<dbReference type="CDD" id="cd00121">
    <property type="entry name" value="MATH"/>
    <property type="match status" value="1"/>
</dbReference>
<organism evidence="2 3">
    <name type="scientific">Larinioides sclopetarius</name>
    <dbReference type="NCBI Taxonomy" id="280406"/>
    <lineage>
        <taxon>Eukaryota</taxon>
        <taxon>Metazoa</taxon>
        <taxon>Ecdysozoa</taxon>
        <taxon>Arthropoda</taxon>
        <taxon>Chelicerata</taxon>
        <taxon>Arachnida</taxon>
        <taxon>Araneae</taxon>
        <taxon>Araneomorphae</taxon>
        <taxon>Entelegynae</taxon>
        <taxon>Araneoidea</taxon>
        <taxon>Araneidae</taxon>
        <taxon>Larinioides</taxon>
    </lineage>
</organism>
<dbReference type="Pfam" id="PF22486">
    <property type="entry name" value="MATH_2"/>
    <property type="match status" value="1"/>
</dbReference>
<dbReference type="Proteomes" id="UP001497382">
    <property type="component" value="Unassembled WGS sequence"/>
</dbReference>
<dbReference type="SUPFAM" id="SSF49599">
    <property type="entry name" value="TRAF domain-like"/>
    <property type="match status" value="2"/>
</dbReference>
<dbReference type="Gene3D" id="2.60.210.10">
    <property type="entry name" value="Apoptosis, Tumor Necrosis Factor Receptor Associated Protein 2, Chain A"/>
    <property type="match status" value="1"/>
</dbReference>
<reference evidence="2 3" key="1">
    <citation type="submission" date="2024-04" db="EMBL/GenBank/DDBJ databases">
        <authorList>
            <person name="Rising A."/>
            <person name="Reimegard J."/>
            <person name="Sonavane S."/>
            <person name="Akerstrom W."/>
            <person name="Nylinder S."/>
            <person name="Hedman E."/>
            <person name="Kallberg Y."/>
        </authorList>
    </citation>
    <scope>NUCLEOTIDE SEQUENCE [LARGE SCALE GENOMIC DNA]</scope>
</reference>
<dbReference type="EMBL" id="CAXIEN010000220">
    <property type="protein sequence ID" value="CAL1287635.1"/>
    <property type="molecule type" value="Genomic_DNA"/>
</dbReference>
<proteinExistence type="predicted"/>
<feature type="domain" description="MATH" evidence="1">
    <location>
        <begin position="25"/>
        <end position="155"/>
    </location>
</feature>
<accession>A0AAV2AUA7</accession>
<keyword evidence="3" id="KW-1185">Reference proteome</keyword>
<comment type="caution">
    <text evidence="2">The sequence shown here is derived from an EMBL/GenBank/DDBJ whole genome shotgun (WGS) entry which is preliminary data.</text>
</comment>
<evidence type="ECO:0000313" key="2">
    <source>
        <dbReference type="EMBL" id="CAL1287635.1"/>
    </source>
</evidence>
<name>A0AAV2AUA7_9ARAC</name>
<gene>
    <name evidence="2" type="ORF">LARSCL_LOCUS14934</name>
</gene>
<evidence type="ECO:0000259" key="1">
    <source>
        <dbReference type="PROSITE" id="PS50144"/>
    </source>
</evidence>